<comment type="cofactor">
    <cofactor evidence="2">
        <name>a divalent metal cation</name>
        <dbReference type="ChEBI" id="CHEBI:60240"/>
    </cofactor>
</comment>
<dbReference type="PANTHER" id="PTHR42850:SF2">
    <property type="entry name" value="BLL5683 PROTEIN"/>
    <property type="match status" value="1"/>
</dbReference>
<keyword evidence="5" id="KW-1185">Reference proteome</keyword>
<evidence type="ECO:0000313" key="5">
    <source>
        <dbReference type="Proteomes" id="UP000233440"/>
    </source>
</evidence>
<dbReference type="PANTHER" id="PTHR42850">
    <property type="entry name" value="METALLOPHOSPHOESTERASE"/>
    <property type="match status" value="1"/>
</dbReference>
<dbReference type="InterPro" id="IPR029052">
    <property type="entry name" value="Metallo-depent_PP-like"/>
</dbReference>
<comment type="caution">
    <text evidence="4">The sequence shown here is derived from an EMBL/GenBank/DDBJ whole genome shotgun (WGS) entry which is preliminary data.</text>
</comment>
<dbReference type="NCBIfam" id="TIGR00040">
    <property type="entry name" value="yfcE"/>
    <property type="match status" value="1"/>
</dbReference>
<gene>
    <name evidence="4" type="ORF">CWO92_17120</name>
</gene>
<dbReference type="Gene3D" id="3.60.21.10">
    <property type="match status" value="1"/>
</dbReference>
<dbReference type="EMBL" id="PIQO01000015">
    <property type="protein sequence ID" value="PKR83733.1"/>
    <property type="molecule type" value="Genomic_DNA"/>
</dbReference>
<feature type="domain" description="Calcineurin-like phosphoesterase" evidence="3">
    <location>
        <begin position="1"/>
        <end position="194"/>
    </location>
</feature>
<dbReference type="GO" id="GO:0016791">
    <property type="term" value="F:phosphatase activity"/>
    <property type="evidence" value="ECO:0007669"/>
    <property type="project" value="TreeGrafter"/>
</dbReference>
<dbReference type="InterPro" id="IPR000979">
    <property type="entry name" value="Phosphodiesterase_MJ0936/Vps29"/>
</dbReference>
<name>A0A2N3LGT9_9BACI</name>
<protein>
    <recommendedName>
        <fullName evidence="2">Phosphoesterase</fullName>
        <ecNumber evidence="2">3.1.4.-</ecNumber>
    </recommendedName>
</protein>
<organism evidence="4 5">
    <name type="scientific">Heyndrickxia camelliae</name>
    <dbReference type="NCBI Taxonomy" id="1707093"/>
    <lineage>
        <taxon>Bacteria</taxon>
        <taxon>Bacillati</taxon>
        <taxon>Bacillota</taxon>
        <taxon>Bacilli</taxon>
        <taxon>Bacillales</taxon>
        <taxon>Bacillaceae</taxon>
        <taxon>Heyndrickxia</taxon>
    </lineage>
</organism>
<keyword evidence="2" id="KW-0479">Metal-binding</keyword>
<dbReference type="Pfam" id="PF12850">
    <property type="entry name" value="Metallophos_2"/>
    <property type="match status" value="1"/>
</dbReference>
<dbReference type="PIRSF" id="PIRSF000883">
    <property type="entry name" value="Pesterase_MJ0912"/>
    <property type="match status" value="1"/>
</dbReference>
<proteinExistence type="inferred from homology"/>
<comment type="similarity">
    <text evidence="1 2">Belongs to the metallophosphoesterase superfamily. YfcE family.</text>
</comment>
<dbReference type="RefSeq" id="WP_101355431.1">
    <property type="nucleotide sequence ID" value="NZ_PIQO01000015.1"/>
</dbReference>
<evidence type="ECO:0000256" key="2">
    <source>
        <dbReference type="RuleBase" id="RU362039"/>
    </source>
</evidence>
<evidence type="ECO:0000256" key="1">
    <source>
        <dbReference type="ARBA" id="ARBA00008950"/>
    </source>
</evidence>
<dbReference type="EC" id="3.1.4.-" evidence="2"/>
<dbReference type="OrthoDB" id="9813918at2"/>
<evidence type="ECO:0000259" key="3">
    <source>
        <dbReference type="Pfam" id="PF12850"/>
    </source>
</evidence>
<sequence>MKIAALYDIHGNLPALNAILKDLEKVKPDLIIFGGDIVSGPMPRQTLERIFSLTDNIRFIRGNGDREVVTAFDNYPLPPTMSEKGRQKTQWVAEQLTRPHRDFLSELPETLTIEVDGLGDILFCHATPRSDDEIFTPVTSEERLSKIFADVKQEVVICGHTHIQFERQLGNIRILNAGSVGMPFAEQPGAYWLLIYPKGYKFCRTTYDLKSAAKEIIKSGDPQVNEFVERNLLNIPTVTQATEFLERMSRRK</sequence>
<accession>A0A2N3LGT9</accession>
<dbReference type="GO" id="GO:0046872">
    <property type="term" value="F:metal ion binding"/>
    <property type="evidence" value="ECO:0007669"/>
    <property type="project" value="UniProtKB-KW"/>
</dbReference>
<evidence type="ECO:0000313" key="4">
    <source>
        <dbReference type="EMBL" id="PKR83733.1"/>
    </source>
</evidence>
<dbReference type="InterPro" id="IPR050126">
    <property type="entry name" value="Ap4A_hydrolase"/>
</dbReference>
<dbReference type="SUPFAM" id="SSF56300">
    <property type="entry name" value="Metallo-dependent phosphatases"/>
    <property type="match status" value="1"/>
</dbReference>
<dbReference type="Proteomes" id="UP000233440">
    <property type="component" value="Unassembled WGS sequence"/>
</dbReference>
<dbReference type="AlphaFoldDB" id="A0A2N3LGT9"/>
<dbReference type="GO" id="GO:0005737">
    <property type="term" value="C:cytoplasm"/>
    <property type="evidence" value="ECO:0007669"/>
    <property type="project" value="TreeGrafter"/>
</dbReference>
<reference evidence="4 5" key="1">
    <citation type="submission" date="2017-11" db="EMBL/GenBank/DDBJ databases">
        <title>Bacillus camelliae sp. nov., isolated from pu'er tea.</title>
        <authorList>
            <person name="Niu L."/>
        </authorList>
    </citation>
    <scope>NUCLEOTIDE SEQUENCE [LARGE SCALE GENOMIC DNA]</scope>
    <source>
        <strain evidence="4 5">7578-1</strain>
    </source>
</reference>
<dbReference type="InterPro" id="IPR011152">
    <property type="entry name" value="Pesterase_MJ0912"/>
</dbReference>
<dbReference type="InterPro" id="IPR024654">
    <property type="entry name" value="Calcineurin-like_PHP_lpxH"/>
</dbReference>